<dbReference type="Proteomes" id="UP000199520">
    <property type="component" value="Unassembled WGS sequence"/>
</dbReference>
<feature type="domain" description="D-isomer specific 2-hydroxyacid dehydrogenase NAD-binding" evidence="7">
    <location>
        <begin position="112"/>
        <end position="285"/>
    </location>
</feature>
<evidence type="ECO:0000313" key="9">
    <source>
        <dbReference type="Proteomes" id="UP000199520"/>
    </source>
</evidence>
<evidence type="ECO:0000256" key="1">
    <source>
        <dbReference type="ARBA" id="ARBA00005854"/>
    </source>
</evidence>
<dbReference type="OrthoDB" id="9805416at2"/>
<dbReference type="GO" id="GO:0008652">
    <property type="term" value="P:amino acid biosynthetic process"/>
    <property type="evidence" value="ECO:0007669"/>
    <property type="project" value="UniProtKB-KW"/>
</dbReference>
<dbReference type="EMBL" id="FOTS01000011">
    <property type="protein sequence ID" value="SFL62906.1"/>
    <property type="molecule type" value="Genomic_DNA"/>
</dbReference>
<dbReference type="CDD" id="cd12172">
    <property type="entry name" value="PGDH_like_2"/>
    <property type="match status" value="1"/>
</dbReference>
<dbReference type="STRING" id="1123291.SAMN04490355_101180"/>
<dbReference type="InterPro" id="IPR006139">
    <property type="entry name" value="D-isomer_2_OHA_DH_cat_dom"/>
</dbReference>
<dbReference type="Gene3D" id="3.40.50.720">
    <property type="entry name" value="NAD(P)-binding Rossmann-like Domain"/>
    <property type="match status" value="2"/>
</dbReference>
<dbReference type="PANTHER" id="PTHR42789">
    <property type="entry name" value="D-ISOMER SPECIFIC 2-HYDROXYACID DEHYDROGENASE FAMILY PROTEIN (AFU_ORTHOLOGUE AFUA_6G10090)"/>
    <property type="match status" value="1"/>
</dbReference>
<evidence type="ECO:0000256" key="2">
    <source>
        <dbReference type="ARBA" id="ARBA00022605"/>
    </source>
</evidence>
<gene>
    <name evidence="8" type="ORF">SAMN04490355_101180</name>
</gene>
<evidence type="ECO:0000256" key="3">
    <source>
        <dbReference type="ARBA" id="ARBA00023002"/>
    </source>
</evidence>
<evidence type="ECO:0000259" key="7">
    <source>
        <dbReference type="Pfam" id="PF02826"/>
    </source>
</evidence>
<keyword evidence="4" id="KW-0520">NAD</keyword>
<dbReference type="PROSITE" id="PS00671">
    <property type="entry name" value="D_2_HYDROXYACID_DH_3"/>
    <property type="match status" value="1"/>
</dbReference>
<dbReference type="RefSeq" id="WP_090934852.1">
    <property type="nucleotide sequence ID" value="NZ_FOTS01000011.1"/>
</dbReference>
<accession>A0A1I4J9V7</accession>
<sequence length="320" mass="34361">MAKVLITARSVAANKEGKAILENAGHEIITHVSDGVKSEAEMIRIIPGMDAIIAGLDEITDKVIEAGAPGLKIIARNGVGYNKVDVKAAAKLGIPVTLAPGTNTISVCELVFGLMLSLARAIPVQDAQIRQGSWKRNLGCELYGKVLGVLGTGNIGSEVIKRAHAFGMEIIAFDVWQKPELCRNYNVRYLSLEEVVEKADFLTMHLPVTPDTKSLMNERTLTSMKKSAFIINTARGELVDEKDLFHALKTGTIAGYGADTLTQEPPAPDHPLLTLPNVVLTPHCGAYTEDAVTRCSVTAAQEVVRVLSHQEPKHAVAVNA</sequence>
<dbReference type="AlphaFoldDB" id="A0A1I4J9V7"/>
<keyword evidence="9" id="KW-1185">Reference proteome</keyword>
<dbReference type="PROSITE" id="PS00065">
    <property type="entry name" value="D_2_HYDROXYACID_DH_1"/>
    <property type="match status" value="1"/>
</dbReference>
<dbReference type="InterPro" id="IPR006140">
    <property type="entry name" value="D-isomer_DH_NAD-bd"/>
</dbReference>
<dbReference type="FunFam" id="3.40.50.720:FF:000203">
    <property type="entry name" value="D-3-phosphoglycerate dehydrogenase (SerA)"/>
    <property type="match status" value="1"/>
</dbReference>
<dbReference type="PANTHER" id="PTHR42789:SF1">
    <property type="entry name" value="D-ISOMER SPECIFIC 2-HYDROXYACID DEHYDROGENASE FAMILY PROTEIN (AFU_ORTHOLOGUE AFUA_6G10090)"/>
    <property type="match status" value="1"/>
</dbReference>
<proteinExistence type="inferred from homology"/>
<evidence type="ECO:0000259" key="6">
    <source>
        <dbReference type="Pfam" id="PF00389"/>
    </source>
</evidence>
<dbReference type="InterPro" id="IPR036291">
    <property type="entry name" value="NAD(P)-bd_dom_sf"/>
</dbReference>
<dbReference type="SUPFAM" id="SSF52283">
    <property type="entry name" value="Formate/glycerate dehydrogenase catalytic domain-like"/>
    <property type="match status" value="1"/>
</dbReference>
<feature type="domain" description="D-isomer specific 2-hydroxyacid dehydrogenase catalytic" evidence="6">
    <location>
        <begin position="14"/>
        <end position="316"/>
    </location>
</feature>
<organism evidence="8 9">
    <name type="scientific">Pelosinus propionicus DSM 13327</name>
    <dbReference type="NCBI Taxonomy" id="1123291"/>
    <lineage>
        <taxon>Bacteria</taxon>
        <taxon>Bacillati</taxon>
        <taxon>Bacillota</taxon>
        <taxon>Negativicutes</taxon>
        <taxon>Selenomonadales</taxon>
        <taxon>Sporomusaceae</taxon>
        <taxon>Pelosinus</taxon>
    </lineage>
</organism>
<reference evidence="9" key="1">
    <citation type="submission" date="2016-10" db="EMBL/GenBank/DDBJ databases">
        <authorList>
            <person name="Varghese N."/>
            <person name="Submissions S."/>
        </authorList>
    </citation>
    <scope>NUCLEOTIDE SEQUENCE [LARGE SCALE GENOMIC DNA]</scope>
    <source>
        <strain evidence="9">DSM 13327</strain>
    </source>
</reference>
<dbReference type="GO" id="GO:0051287">
    <property type="term" value="F:NAD binding"/>
    <property type="evidence" value="ECO:0007669"/>
    <property type="project" value="InterPro"/>
</dbReference>
<evidence type="ECO:0000256" key="4">
    <source>
        <dbReference type="ARBA" id="ARBA00023027"/>
    </source>
</evidence>
<name>A0A1I4J9V7_9FIRM</name>
<dbReference type="InterPro" id="IPR029752">
    <property type="entry name" value="D-isomer_DH_CS1"/>
</dbReference>
<evidence type="ECO:0000313" key="8">
    <source>
        <dbReference type="EMBL" id="SFL62906.1"/>
    </source>
</evidence>
<comment type="similarity">
    <text evidence="1 5">Belongs to the D-isomer specific 2-hydroxyacid dehydrogenase family.</text>
</comment>
<dbReference type="Pfam" id="PF00389">
    <property type="entry name" value="2-Hacid_dh"/>
    <property type="match status" value="1"/>
</dbReference>
<dbReference type="SUPFAM" id="SSF51735">
    <property type="entry name" value="NAD(P)-binding Rossmann-fold domains"/>
    <property type="match status" value="1"/>
</dbReference>
<keyword evidence="3 5" id="KW-0560">Oxidoreductase</keyword>
<dbReference type="Pfam" id="PF02826">
    <property type="entry name" value="2-Hacid_dh_C"/>
    <property type="match status" value="1"/>
</dbReference>
<dbReference type="InterPro" id="IPR050857">
    <property type="entry name" value="D-2-hydroxyacid_DH"/>
</dbReference>
<dbReference type="InterPro" id="IPR029753">
    <property type="entry name" value="D-isomer_DH_CS"/>
</dbReference>
<protein>
    <submittedName>
        <fullName evidence="8">D-3-phosphoglycerate dehydrogenase</fullName>
    </submittedName>
</protein>
<dbReference type="GO" id="GO:0016616">
    <property type="term" value="F:oxidoreductase activity, acting on the CH-OH group of donors, NAD or NADP as acceptor"/>
    <property type="evidence" value="ECO:0007669"/>
    <property type="project" value="InterPro"/>
</dbReference>
<evidence type="ECO:0000256" key="5">
    <source>
        <dbReference type="RuleBase" id="RU003719"/>
    </source>
</evidence>
<keyword evidence="2" id="KW-0028">Amino-acid biosynthesis</keyword>